<gene>
    <name evidence="1" type="ORF">IWQ57_004808</name>
</gene>
<evidence type="ECO:0000313" key="2">
    <source>
        <dbReference type="Proteomes" id="UP001140234"/>
    </source>
</evidence>
<protein>
    <submittedName>
        <fullName evidence="1">Uncharacterized protein</fullName>
    </submittedName>
</protein>
<keyword evidence="2" id="KW-1185">Reference proteome</keyword>
<proteinExistence type="predicted"/>
<sequence>MADRLGRREADPGLAAGDAPSGSPRGLPPVGVQAANLASANIPVDHAGNPLPWSNESVVAWAHSNGFGKFAGAFAQHGVEGYRFYTLKLEAIRAMRIPGVSMQDLIQLNSAIYRLNVACATPAHRSHMAGTVQVGPARYRRPTSAGGKQAPATPQRPAWTVRHDDPQPTYKHQVQLTSNGIRVAPGAARGAAPAGDGPSAVSPLDPAVQLQSAQKAAAPQPA</sequence>
<dbReference type="Proteomes" id="UP001140234">
    <property type="component" value="Unassembled WGS sequence"/>
</dbReference>
<organism evidence="1 2">
    <name type="scientific">Coemansia nantahalensis</name>
    <dbReference type="NCBI Taxonomy" id="2789366"/>
    <lineage>
        <taxon>Eukaryota</taxon>
        <taxon>Fungi</taxon>
        <taxon>Fungi incertae sedis</taxon>
        <taxon>Zoopagomycota</taxon>
        <taxon>Kickxellomycotina</taxon>
        <taxon>Kickxellomycetes</taxon>
        <taxon>Kickxellales</taxon>
        <taxon>Kickxellaceae</taxon>
        <taxon>Coemansia</taxon>
    </lineage>
</organism>
<accession>A0ACC1JQT8</accession>
<evidence type="ECO:0000313" key="1">
    <source>
        <dbReference type="EMBL" id="KAJ2765363.1"/>
    </source>
</evidence>
<dbReference type="EMBL" id="JANBUJ010002032">
    <property type="protein sequence ID" value="KAJ2765363.1"/>
    <property type="molecule type" value="Genomic_DNA"/>
</dbReference>
<name>A0ACC1JQT8_9FUNG</name>
<comment type="caution">
    <text evidence="1">The sequence shown here is derived from an EMBL/GenBank/DDBJ whole genome shotgun (WGS) entry which is preliminary data.</text>
</comment>
<feature type="non-terminal residue" evidence="1">
    <location>
        <position position="222"/>
    </location>
</feature>
<reference evidence="1" key="1">
    <citation type="submission" date="2022-07" db="EMBL/GenBank/DDBJ databases">
        <title>Phylogenomic reconstructions and comparative analyses of Kickxellomycotina fungi.</title>
        <authorList>
            <person name="Reynolds N.K."/>
            <person name="Stajich J.E."/>
            <person name="Barry K."/>
            <person name="Grigoriev I.V."/>
            <person name="Crous P."/>
            <person name="Smith M.E."/>
        </authorList>
    </citation>
    <scope>NUCLEOTIDE SEQUENCE</scope>
    <source>
        <strain evidence="1">CBS 109366</strain>
    </source>
</reference>